<comment type="caution">
    <text evidence="1">The sequence shown here is derived from an EMBL/GenBank/DDBJ whole genome shotgun (WGS) entry which is preliminary data.</text>
</comment>
<organism evidence="1 2">
    <name type="scientific">Pararge aegeria aegeria</name>
    <dbReference type="NCBI Taxonomy" id="348720"/>
    <lineage>
        <taxon>Eukaryota</taxon>
        <taxon>Metazoa</taxon>
        <taxon>Ecdysozoa</taxon>
        <taxon>Arthropoda</taxon>
        <taxon>Hexapoda</taxon>
        <taxon>Insecta</taxon>
        <taxon>Pterygota</taxon>
        <taxon>Neoptera</taxon>
        <taxon>Endopterygota</taxon>
        <taxon>Lepidoptera</taxon>
        <taxon>Glossata</taxon>
        <taxon>Ditrysia</taxon>
        <taxon>Papilionoidea</taxon>
        <taxon>Nymphalidae</taxon>
        <taxon>Satyrinae</taxon>
        <taxon>Satyrini</taxon>
        <taxon>Parargina</taxon>
        <taxon>Pararge</taxon>
    </lineage>
</organism>
<gene>
    <name evidence="1" type="primary">jg6736</name>
    <name evidence="1" type="ORF">PAEG_LOCUS8712</name>
</gene>
<reference evidence="1" key="1">
    <citation type="submission" date="2022-03" db="EMBL/GenBank/DDBJ databases">
        <authorList>
            <person name="Lindestad O."/>
        </authorList>
    </citation>
    <scope>NUCLEOTIDE SEQUENCE</scope>
</reference>
<evidence type="ECO:0000313" key="1">
    <source>
        <dbReference type="EMBL" id="CAH2229229.1"/>
    </source>
</evidence>
<evidence type="ECO:0000313" key="2">
    <source>
        <dbReference type="Proteomes" id="UP000838756"/>
    </source>
</evidence>
<name>A0A8S4R354_9NEOP</name>
<dbReference type="Proteomes" id="UP000838756">
    <property type="component" value="Unassembled WGS sequence"/>
</dbReference>
<dbReference type="AlphaFoldDB" id="A0A8S4R354"/>
<sequence>MDFRAPRCWNGYSVSANAAVDGRRQAIPWKPLEPNDQGPWILELPTKALQQLTSIGSSDDEEDGFKLKCFLFKDL</sequence>
<dbReference type="EMBL" id="CAKXAJ010024705">
    <property type="protein sequence ID" value="CAH2229229.1"/>
    <property type="molecule type" value="Genomic_DNA"/>
</dbReference>
<accession>A0A8S4R354</accession>
<keyword evidence="2" id="KW-1185">Reference proteome</keyword>
<protein>
    <submittedName>
        <fullName evidence="1">Jg6736 protein</fullName>
    </submittedName>
</protein>
<proteinExistence type="predicted"/>